<evidence type="ECO:0000256" key="1">
    <source>
        <dbReference type="SAM" id="MobiDB-lite"/>
    </source>
</evidence>
<evidence type="ECO:0000313" key="3">
    <source>
        <dbReference type="Proteomes" id="UP001527925"/>
    </source>
</evidence>
<dbReference type="Proteomes" id="UP001527925">
    <property type="component" value="Unassembled WGS sequence"/>
</dbReference>
<evidence type="ECO:0000313" key="2">
    <source>
        <dbReference type="EMBL" id="KAL2913290.1"/>
    </source>
</evidence>
<name>A0ABR4N188_9FUNG</name>
<comment type="caution">
    <text evidence="2">The sequence shown here is derived from an EMBL/GenBank/DDBJ whole genome shotgun (WGS) entry which is preliminary data.</text>
</comment>
<sequence>MLSRCRCSAASALASASASRGAAVLAPRFGAAAAAAARAFSSRSPAALRTHAPQSTPEDAGELLLDSVAEARFYSQHRPLAVQITHPVLPAHAQTSQLQLAAPADAAPAADSSAPTLPPHLIDLQKRTEANAEWYHDEYARIFGAFAPFVSPSETVPTPADALGSHADAAAAANVYSNDEQLLSDFFESFKSLGVAASPAGRRLRARKYHALARQSTVHVVPDAIEAPAHPAALVSEMQLMRRKFNIIKIRRKKMNKHKWKKYRRRVRNSSRYNKEKLRKGGIQRKKQD</sequence>
<proteinExistence type="predicted"/>
<accession>A0ABR4N188</accession>
<reference evidence="2 3" key="1">
    <citation type="submission" date="2023-09" db="EMBL/GenBank/DDBJ databases">
        <title>Pangenome analysis of Batrachochytrium dendrobatidis and related Chytrids.</title>
        <authorList>
            <person name="Yacoub M.N."/>
            <person name="Stajich J.E."/>
            <person name="James T.Y."/>
        </authorList>
    </citation>
    <scope>NUCLEOTIDE SEQUENCE [LARGE SCALE GENOMIC DNA]</scope>
    <source>
        <strain evidence="2 3">JEL0888</strain>
    </source>
</reference>
<evidence type="ECO:0008006" key="4">
    <source>
        <dbReference type="Google" id="ProtNLM"/>
    </source>
</evidence>
<gene>
    <name evidence="2" type="ORF">HK105_207168</name>
</gene>
<feature type="region of interest" description="Disordered" evidence="1">
    <location>
        <begin position="256"/>
        <end position="289"/>
    </location>
</feature>
<organism evidence="2 3">
    <name type="scientific">Polyrhizophydium stewartii</name>
    <dbReference type="NCBI Taxonomy" id="2732419"/>
    <lineage>
        <taxon>Eukaryota</taxon>
        <taxon>Fungi</taxon>
        <taxon>Fungi incertae sedis</taxon>
        <taxon>Chytridiomycota</taxon>
        <taxon>Chytridiomycota incertae sedis</taxon>
        <taxon>Chytridiomycetes</taxon>
        <taxon>Rhizophydiales</taxon>
        <taxon>Rhizophydiales incertae sedis</taxon>
        <taxon>Polyrhizophydium</taxon>
    </lineage>
</organism>
<feature type="compositionally biased region" description="Low complexity" evidence="1">
    <location>
        <begin position="101"/>
        <end position="115"/>
    </location>
</feature>
<feature type="region of interest" description="Disordered" evidence="1">
    <location>
        <begin position="99"/>
        <end position="119"/>
    </location>
</feature>
<feature type="compositionally biased region" description="Basic residues" evidence="1">
    <location>
        <begin position="256"/>
        <end position="269"/>
    </location>
</feature>
<dbReference type="EMBL" id="JADGIZ020000048">
    <property type="protein sequence ID" value="KAL2913290.1"/>
    <property type="molecule type" value="Genomic_DNA"/>
</dbReference>
<protein>
    <recommendedName>
        <fullName evidence="4">Mitochondrial mRNA-processing protein COX24 C-terminal domain-containing protein</fullName>
    </recommendedName>
</protein>
<keyword evidence="3" id="KW-1185">Reference proteome</keyword>
<feature type="compositionally biased region" description="Basic residues" evidence="1">
    <location>
        <begin position="277"/>
        <end position="289"/>
    </location>
</feature>